<dbReference type="GO" id="GO:0005739">
    <property type="term" value="C:mitochondrion"/>
    <property type="evidence" value="ECO:0007669"/>
    <property type="project" value="TreeGrafter"/>
</dbReference>
<keyword evidence="7" id="KW-0067">ATP-binding</keyword>
<evidence type="ECO:0000313" key="12">
    <source>
        <dbReference type="Proteomes" id="UP000242525"/>
    </source>
</evidence>
<dbReference type="Proteomes" id="UP000242525">
    <property type="component" value="Unassembled WGS sequence"/>
</dbReference>
<protein>
    <recommendedName>
        <fullName evidence="9">Selenoprotein O</fullName>
    </recommendedName>
</protein>
<evidence type="ECO:0000313" key="10">
    <source>
        <dbReference type="EMBL" id="CDO57047.1"/>
    </source>
</evidence>
<evidence type="ECO:0000256" key="3">
    <source>
        <dbReference type="ARBA" id="ARBA00022679"/>
    </source>
</evidence>
<keyword evidence="4" id="KW-0548">Nucleotidyltransferase</keyword>
<keyword evidence="6" id="KW-0547">Nucleotide-binding</keyword>
<proteinExistence type="inferred from homology"/>
<dbReference type="EMBL" id="CCBN010000018">
    <property type="protein sequence ID" value="CDO57047.1"/>
    <property type="molecule type" value="Genomic_DNA"/>
</dbReference>
<dbReference type="STRING" id="1173061.A0A0J9XI76"/>
<dbReference type="Pfam" id="PF02696">
    <property type="entry name" value="SelO"/>
    <property type="match status" value="1"/>
</dbReference>
<dbReference type="OrthoDB" id="10254721at2759"/>
<comment type="cofactor">
    <cofactor evidence="1">
        <name>Mg(2+)</name>
        <dbReference type="ChEBI" id="CHEBI:18420"/>
    </cofactor>
</comment>
<comment type="similarity">
    <text evidence="2">Belongs to the SELO family.</text>
</comment>
<dbReference type="HAMAP" id="MF_00692">
    <property type="entry name" value="SelO"/>
    <property type="match status" value="1"/>
</dbReference>
<evidence type="ECO:0000256" key="9">
    <source>
        <dbReference type="ARBA" id="ARBA00031547"/>
    </source>
</evidence>
<evidence type="ECO:0000313" key="11">
    <source>
        <dbReference type="EMBL" id="KAF5104692.1"/>
    </source>
</evidence>
<evidence type="ECO:0000256" key="1">
    <source>
        <dbReference type="ARBA" id="ARBA00001946"/>
    </source>
</evidence>
<evidence type="ECO:0000256" key="6">
    <source>
        <dbReference type="ARBA" id="ARBA00022741"/>
    </source>
</evidence>
<evidence type="ECO:0000256" key="7">
    <source>
        <dbReference type="ARBA" id="ARBA00022840"/>
    </source>
</evidence>
<dbReference type="AlphaFoldDB" id="A0A0J9XI76"/>
<keyword evidence="5" id="KW-0479">Metal-binding</keyword>
<evidence type="ECO:0000256" key="2">
    <source>
        <dbReference type="ARBA" id="ARBA00009747"/>
    </source>
</evidence>
<reference evidence="11" key="2">
    <citation type="journal article" date="2020" name="Front. Microbiol.">
        <title>Phenotypic and Genetic Characterization of the Cheese Ripening Yeast Geotrichum candidum.</title>
        <authorList>
            <person name="Perkins V."/>
            <person name="Vignola S."/>
            <person name="Lessard M.H."/>
            <person name="Plante P.L."/>
            <person name="Corbeil J."/>
            <person name="Dugat-Bony E."/>
            <person name="Frenette M."/>
            <person name="Labrie S."/>
        </authorList>
    </citation>
    <scope>NUCLEOTIDE SEQUENCE</scope>
    <source>
        <strain evidence="11">LMA-70</strain>
    </source>
</reference>
<gene>
    <name evidence="10" type="ORF">BN980_GECA18s01517g</name>
    <name evidence="11" type="ORF">DV451_000448</name>
</gene>
<reference evidence="10 12" key="1">
    <citation type="submission" date="2014-03" db="EMBL/GenBank/DDBJ databases">
        <authorList>
            <person name="Casaregola S."/>
        </authorList>
    </citation>
    <scope>NUCLEOTIDE SEQUENCE [LARGE SCALE GENOMIC DNA]</scope>
    <source>
        <strain evidence="10 12">CLIB 918</strain>
    </source>
</reference>
<evidence type="ECO:0000256" key="5">
    <source>
        <dbReference type="ARBA" id="ARBA00022723"/>
    </source>
</evidence>
<evidence type="ECO:0000256" key="4">
    <source>
        <dbReference type="ARBA" id="ARBA00022695"/>
    </source>
</evidence>
<dbReference type="GO" id="GO:0070733">
    <property type="term" value="F:AMPylase activity"/>
    <property type="evidence" value="ECO:0007669"/>
    <property type="project" value="TreeGrafter"/>
</dbReference>
<sequence>MTLTTLAGLKKSSSFTEQLLPDSQVPTVEAALDPEVIPKTRLQRRVHSGIFTWVAPEHRDAYQFLIASPNAVRDLGLEESEIKTDLFKKIMSGEEYFKDPYPYAQAYSGHQFGQYAGQLGDGRVINIFEGRNPDTNVRYQVQLKGAGLTPYSRFADGKAVLRSSIREFLVSENLNALGIPTTRALALSRLPQTTARRERRETCAVVARMAESWVRLGTFTFAKTTDGVEMTQKLADYVIDELLGGESNLLAPKADYPDANVQQNRYVRFYREVVKRNAEMLAQCQVYGFLNGVLNTDNTSVLGLSMDYGPFAFMDTFNRNYSPNHDDGNLRYGYKYVPTAMWWNLVRFAEDMGELLGSSVIGDTSKLSKDQFGRFKANEQLEQAQVVVSNLVDDIGEEYKTFYKNKLNEGFRQRLGLTETRESDHDEIFQSLLDVMEAGSLDYNKFFRTLSELSLKADGSTTEACVEKLLESRQENAFSDRPATKHAITEWLTKYIARAFSEPETAIEQRQAVMRDHNPNFVLRNWVLDEVIQAVEADPTSPVLGEVLTMATTPFRRGWAELGVSGETERKFTGPVPANSIDSTCSCSS</sequence>
<name>A0A0J9XI76_GEOCN</name>
<dbReference type="GO" id="GO:0046872">
    <property type="term" value="F:metal ion binding"/>
    <property type="evidence" value="ECO:0007669"/>
    <property type="project" value="UniProtKB-KW"/>
</dbReference>
<dbReference type="PANTHER" id="PTHR32057:SF14">
    <property type="entry name" value="PROTEIN ADENYLYLTRANSFERASE SELO, MITOCHONDRIAL"/>
    <property type="match status" value="1"/>
</dbReference>
<keyword evidence="8" id="KW-0460">Magnesium</keyword>
<dbReference type="PANTHER" id="PTHR32057">
    <property type="entry name" value="PROTEIN ADENYLYLTRANSFERASE SELO, MITOCHONDRIAL"/>
    <property type="match status" value="1"/>
</dbReference>
<accession>A0A0J9XI76</accession>
<comment type="caution">
    <text evidence="10">The sequence shown here is derived from an EMBL/GenBank/DDBJ whole genome shotgun (WGS) entry which is preliminary data.</text>
</comment>
<evidence type="ECO:0000256" key="8">
    <source>
        <dbReference type="ARBA" id="ARBA00022842"/>
    </source>
</evidence>
<dbReference type="EMBL" id="QQZK01000005">
    <property type="protein sequence ID" value="KAF5104692.1"/>
    <property type="molecule type" value="Genomic_DNA"/>
</dbReference>
<organism evidence="10 12">
    <name type="scientific">Geotrichum candidum</name>
    <name type="common">Oospora lactis</name>
    <name type="synonym">Dipodascus geotrichum</name>
    <dbReference type="NCBI Taxonomy" id="1173061"/>
    <lineage>
        <taxon>Eukaryota</taxon>
        <taxon>Fungi</taxon>
        <taxon>Dikarya</taxon>
        <taxon>Ascomycota</taxon>
        <taxon>Saccharomycotina</taxon>
        <taxon>Dipodascomycetes</taxon>
        <taxon>Dipodascales</taxon>
        <taxon>Dipodascaceae</taxon>
        <taxon>Geotrichum</taxon>
    </lineage>
</organism>
<keyword evidence="3" id="KW-0808">Transferase</keyword>
<dbReference type="Proteomes" id="UP000750522">
    <property type="component" value="Unassembled WGS sequence"/>
</dbReference>
<reference evidence="11" key="3">
    <citation type="submission" date="2020-01" db="EMBL/GenBank/DDBJ databases">
        <authorList>
            <person name="Perkins V."/>
            <person name="Lessard M.-H."/>
            <person name="Dugat-Bony E."/>
            <person name="Frenette M."/>
            <person name="Labrie S."/>
        </authorList>
    </citation>
    <scope>NUCLEOTIDE SEQUENCE</scope>
    <source>
        <strain evidence="11">LMA-70</strain>
    </source>
</reference>
<keyword evidence="12" id="KW-1185">Reference proteome</keyword>
<dbReference type="InterPro" id="IPR003846">
    <property type="entry name" value="SelO"/>
</dbReference>
<dbReference type="GO" id="GO:0005524">
    <property type="term" value="F:ATP binding"/>
    <property type="evidence" value="ECO:0007669"/>
    <property type="project" value="UniProtKB-KW"/>
</dbReference>